<evidence type="ECO:0000256" key="2">
    <source>
        <dbReference type="SAM" id="MobiDB-lite"/>
    </source>
</evidence>
<evidence type="ECO:0000313" key="6">
    <source>
        <dbReference type="Proteomes" id="UP000243201"/>
    </source>
</evidence>
<dbReference type="InterPro" id="IPR011330">
    <property type="entry name" value="Glyco_hydro/deAcase_b/a-brl"/>
</dbReference>
<comment type="caution">
    <text evidence="5">The sequence shown here is derived from an EMBL/GenBank/DDBJ whole genome shotgun (WGS) entry which is preliminary data.</text>
</comment>
<dbReference type="Gene3D" id="2.60.40.10">
    <property type="entry name" value="Immunoglobulins"/>
    <property type="match status" value="1"/>
</dbReference>
<dbReference type="PANTHER" id="PTHR34216">
    <property type="match status" value="1"/>
</dbReference>
<dbReference type="InterPro" id="IPR002509">
    <property type="entry name" value="NODB_dom"/>
</dbReference>
<keyword evidence="1" id="KW-0732">Signal</keyword>
<feature type="domain" description="NodB homology" evidence="4">
    <location>
        <begin position="219"/>
        <end position="375"/>
    </location>
</feature>
<dbReference type="PROSITE" id="PS51677">
    <property type="entry name" value="NODB"/>
    <property type="match status" value="1"/>
</dbReference>
<keyword evidence="3" id="KW-0812">Transmembrane</keyword>
<feature type="compositionally biased region" description="Polar residues" evidence="2">
    <location>
        <begin position="50"/>
        <end position="69"/>
    </location>
</feature>
<feature type="region of interest" description="Disordered" evidence="2">
    <location>
        <begin position="45"/>
        <end position="77"/>
    </location>
</feature>
<accession>A0ABX4UT36</accession>
<keyword evidence="3" id="KW-1133">Transmembrane helix</keyword>
<proteinExistence type="predicted"/>
<dbReference type="InterPro" id="IPR032179">
    <property type="entry name" value="Cry22Aa_Ig-like"/>
</dbReference>
<dbReference type="Gene3D" id="3.20.20.370">
    <property type="entry name" value="Glycoside hydrolase/deacetylase"/>
    <property type="match status" value="1"/>
</dbReference>
<sequence>MPRPRHAATRPRRSLGTRVGIFLLSLLVVVIVSALAFTFFSGSPKAEVPATNTATQEHSRSKSPTSSPVDSPHLTVGLHGDANTIVRRGDPYIESGAYCIDDRSGMVEKVETTGKVDTKRVGEYTVYYRCLSDNAQAKVHRKISVVAPESRDWAKEGLPVMMYHNVYDPQNPPSQLNNNFISIPKLEEQLEWLKTNQFYYPSFSELRAWADKQIALPAKSVILTFDDGDPGFLQHGRALLDKYQIPATSFLIGTLAASQQTIRNNPSRYVDYQSHSWDMHKPGGHIGHGGLISALNKDQIKADLTKAIDLVKSRDAFAYPFGDVTEEGLAAVKELDIKAAFTTKYGKVRPGDDFRQYPRVRVSGDQSLQSYIASL</sequence>
<organism evidence="5 6">
    <name type="scientific">Varibaculum cambriense</name>
    <dbReference type="NCBI Taxonomy" id="184870"/>
    <lineage>
        <taxon>Bacteria</taxon>
        <taxon>Bacillati</taxon>
        <taxon>Actinomycetota</taxon>
        <taxon>Actinomycetes</taxon>
        <taxon>Actinomycetales</taxon>
        <taxon>Actinomycetaceae</taxon>
        <taxon>Varibaculum</taxon>
    </lineage>
</organism>
<keyword evidence="3" id="KW-0472">Membrane</keyword>
<protein>
    <recommendedName>
        <fullName evidence="4">NodB homology domain-containing protein</fullName>
    </recommendedName>
</protein>
<dbReference type="InterPro" id="IPR051398">
    <property type="entry name" value="Polysacch_Deacetylase"/>
</dbReference>
<dbReference type="EMBL" id="PNGC01000001">
    <property type="protein sequence ID" value="PMB90517.1"/>
    <property type="molecule type" value="Genomic_DNA"/>
</dbReference>
<evidence type="ECO:0000256" key="1">
    <source>
        <dbReference type="ARBA" id="ARBA00022729"/>
    </source>
</evidence>
<gene>
    <name evidence="5" type="ORF">CJ240_01930</name>
</gene>
<feature type="transmembrane region" description="Helical" evidence="3">
    <location>
        <begin position="21"/>
        <end position="40"/>
    </location>
</feature>
<dbReference type="SUPFAM" id="SSF88713">
    <property type="entry name" value="Glycoside hydrolase/deacetylase"/>
    <property type="match status" value="1"/>
</dbReference>
<evidence type="ECO:0000313" key="5">
    <source>
        <dbReference type="EMBL" id="PMB90517.1"/>
    </source>
</evidence>
<dbReference type="Pfam" id="PF16403">
    <property type="entry name" value="Bact_surface_Ig-like"/>
    <property type="match status" value="1"/>
</dbReference>
<dbReference type="Pfam" id="PF01522">
    <property type="entry name" value="Polysacc_deac_1"/>
    <property type="match status" value="1"/>
</dbReference>
<dbReference type="InterPro" id="IPR013783">
    <property type="entry name" value="Ig-like_fold"/>
</dbReference>
<evidence type="ECO:0000259" key="4">
    <source>
        <dbReference type="PROSITE" id="PS51677"/>
    </source>
</evidence>
<evidence type="ECO:0000256" key="3">
    <source>
        <dbReference type="SAM" id="Phobius"/>
    </source>
</evidence>
<keyword evidence="6" id="KW-1185">Reference proteome</keyword>
<name>A0ABX4UT36_9ACTO</name>
<reference evidence="5 6" key="1">
    <citation type="submission" date="2017-09" db="EMBL/GenBank/DDBJ databases">
        <title>Bacterial strain isolated from the female urinary microbiota.</title>
        <authorList>
            <person name="Thomas-White K."/>
            <person name="Kumar N."/>
            <person name="Forster S."/>
            <person name="Putonti C."/>
            <person name="Lawley T."/>
            <person name="Wolfe A.J."/>
        </authorList>
    </citation>
    <scope>NUCLEOTIDE SEQUENCE [LARGE SCALE GENOMIC DNA]</scope>
    <source>
        <strain evidence="5 6">UMB0744</strain>
    </source>
</reference>
<dbReference type="PANTHER" id="PTHR34216:SF7">
    <property type="entry name" value="POLY-BETA-1,6-N-ACETYL-D-GLUCOSAMINE N-DEACETYLASE"/>
    <property type="match status" value="1"/>
</dbReference>
<dbReference type="RefSeq" id="WP_102183974.1">
    <property type="nucleotide sequence ID" value="NZ_CAUPGC010000001.1"/>
</dbReference>
<dbReference type="Proteomes" id="UP000243201">
    <property type="component" value="Unassembled WGS sequence"/>
</dbReference>